<proteinExistence type="predicted"/>
<accession>A0A4Y1RET5</accession>
<reference evidence="1" key="1">
    <citation type="journal article" date="2019" name="Science">
        <title>Mutation of a bHLH transcription factor allowed almond domestication.</title>
        <authorList>
            <person name="Sanchez-Perez R."/>
            <person name="Pavan S."/>
            <person name="Mazzeo R."/>
            <person name="Moldovan C."/>
            <person name="Aiese Cigliano R."/>
            <person name="Del Cueto J."/>
            <person name="Ricciardi F."/>
            <person name="Lotti C."/>
            <person name="Ricciardi L."/>
            <person name="Dicenta F."/>
            <person name="Lopez-Marques R.L."/>
            <person name="Lindberg Moller B."/>
        </authorList>
    </citation>
    <scope>NUCLEOTIDE SEQUENCE</scope>
</reference>
<sequence length="73" mass="8128">MLEMMGSVLDGTVKTKVSLYDHRPYPLFEDDYLRGANFRDLPGVVVGNDNVARRDSTEKHLLLPSGKPLLGPD</sequence>
<dbReference type="EMBL" id="AP019301">
    <property type="protein sequence ID" value="BBH02769.1"/>
    <property type="molecule type" value="Genomic_DNA"/>
</dbReference>
<dbReference type="Gene3D" id="3.90.120.10">
    <property type="entry name" value="DNA Methylase, subunit A, domain 2"/>
    <property type="match status" value="1"/>
</dbReference>
<organism evidence="1">
    <name type="scientific">Prunus dulcis</name>
    <name type="common">Almond</name>
    <name type="synonym">Amygdalus dulcis</name>
    <dbReference type="NCBI Taxonomy" id="3755"/>
    <lineage>
        <taxon>Eukaryota</taxon>
        <taxon>Viridiplantae</taxon>
        <taxon>Streptophyta</taxon>
        <taxon>Embryophyta</taxon>
        <taxon>Tracheophyta</taxon>
        <taxon>Spermatophyta</taxon>
        <taxon>Magnoliopsida</taxon>
        <taxon>eudicotyledons</taxon>
        <taxon>Gunneridae</taxon>
        <taxon>Pentapetalae</taxon>
        <taxon>rosids</taxon>
        <taxon>fabids</taxon>
        <taxon>Rosales</taxon>
        <taxon>Rosaceae</taxon>
        <taxon>Amygdaloideae</taxon>
        <taxon>Amygdaleae</taxon>
        <taxon>Prunus</taxon>
    </lineage>
</organism>
<protein>
    <submittedName>
        <fullName evidence="1">Uncharacterized protein</fullName>
    </submittedName>
</protein>
<name>A0A4Y1RET5_PRUDU</name>
<evidence type="ECO:0000313" key="1">
    <source>
        <dbReference type="EMBL" id="BBH02769.1"/>
    </source>
</evidence>
<gene>
    <name evidence="1" type="ORF">Prudu_013444</name>
</gene>
<dbReference type="AlphaFoldDB" id="A0A4Y1RET5"/>